<feature type="transmembrane region" description="Helical" evidence="1">
    <location>
        <begin position="59"/>
        <end position="78"/>
    </location>
</feature>
<dbReference type="InterPro" id="IPR031346">
    <property type="entry name" value="DUF2154_N"/>
</dbReference>
<sequence>MSRRGVFKGLIIILLGLTLLANNFRILPWGVWHELFRLWPVVLIAIGTHLIFRKSSLSYLQIIPPLIIIAAIGGAIYLSQVAENYEKVDGVLRFEEPLSADLTRATIRISFGAGRLRLEGGSAYLFEGDLVTPSWLRPKMRYKVVDREGFLELSEEGRRGKFRFGAWARDHSWNLKLNNEIPLALRIETGASRNDLDLSALRVTDLELDIGASKTEIKFSDSVSIKAKIDAGLSQIRLLIPRSMATRIKAETALTSSNLLDVGFRKEGNVYTSKNYPRAETRLDLDLDVGVSSFRVELYE</sequence>
<evidence type="ECO:0000256" key="1">
    <source>
        <dbReference type="SAM" id="Phobius"/>
    </source>
</evidence>
<evidence type="ECO:0000313" key="5">
    <source>
        <dbReference type="Proteomes" id="UP000320781"/>
    </source>
</evidence>
<comment type="caution">
    <text evidence="4">The sequence shown here is derived from an EMBL/GenBank/DDBJ whole genome shotgun (WGS) entry which is preliminary data.</text>
</comment>
<dbReference type="Pfam" id="PF18917">
    <property type="entry name" value="LiaI-LiaF-like_TM1"/>
    <property type="match status" value="1"/>
</dbReference>
<organism evidence="4 5">
    <name type="scientific">Aerophobetes bacterium</name>
    <dbReference type="NCBI Taxonomy" id="2030807"/>
    <lineage>
        <taxon>Bacteria</taxon>
        <taxon>Candidatus Aerophobota</taxon>
    </lineage>
</organism>
<feature type="domain" description="LiaI-LiaF-like transmembrane region" evidence="3">
    <location>
        <begin position="7"/>
        <end position="50"/>
    </location>
</feature>
<dbReference type="AlphaFoldDB" id="A0A523QHW1"/>
<protein>
    <recommendedName>
        <fullName evidence="6">DUF5668 domain-containing protein</fullName>
    </recommendedName>
</protein>
<keyword evidence="1" id="KW-0812">Transmembrane</keyword>
<keyword evidence="1" id="KW-0472">Membrane</keyword>
<dbReference type="Pfam" id="PF17115">
    <property type="entry name" value="Toast_rack_N"/>
    <property type="match status" value="1"/>
</dbReference>
<name>A0A523QHW1_UNCAE</name>
<evidence type="ECO:0000313" key="4">
    <source>
        <dbReference type="EMBL" id="TES85112.1"/>
    </source>
</evidence>
<dbReference type="Proteomes" id="UP000320781">
    <property type="component" value="Unassembled WGS sequence"/>
</dbReference>
<reference evidence="4 5" key="1">
    <citation type="submission" date="2019-03" db="EMBL/GenBank/DDBJ databases">
        <title>Metabolic potential of uncultured bacteria and archaea associated with petroleum seepage in deep-sea sediments.</title>
        <authorList>
            <person name="Dong X."/>
            <person name="Hubert C."/>
        </authorList>
    </citation>
    <scope>NUCLEOTIDE SEQUENCE [LARGE SCALE GENOMIC DNA]</scope>
    <source>
        <strain evidence="4">E44_bin92</strain>
    </source>
</reference>
<dbReference type="InterPro" id="IPR043726">
    <property type="entry name" value="LiaI-LiaF-like_TM1"/>
</dbReference>
<gene>
    <name evidence="4" type="ORF">E3J95_05200</name>
</gene>
<evidence type="ECO:0000259" key="2">
    <source>
        <dbReference type="Pfam" id="PF17115"/>
    </source>
</evidence>
<evidence type="ECO:0000259" key="3">
    <source>
        <dbReference type="Pfam" id="PF18917"/>
    </source>
</evidence>
<feature type="transmembrane region" description="Helical" evidence="1">
    <location>
        <begin position="35"/>
        <end position="52"/>
    </location>
</feature>
<feature type="domain" description="DUF2154" evidence="2">
    <location>
        <begin position="103"/>
        <end position="191"/>
    </location>
</feature>
<evidence type="ECO:0008006" key="6">
    <source>
        <dbReference type="Google" id="ProtNLM"/>
    </source>
</evidence>
<keyword evidence="1" id="KW-1133">Transmembrane helix</keyword>
<proteinExistence type="predicted"/>
<accession>A0A523QHW1</accession>
<dbReference type="EMBL" id="SOKU01000255">
    <property type="protein sequence ID" value="TES85112.1"/>
    <property type="molecule type" value="Genomic_DNA"/>
</dbReference>